<organism evidence="2 3">
    <name type="scientific">Yoonia maritima</name>
    <dbReference type="NCBI Taxonomy" id="1435347"/>
    <lineage>
        <taxon>Bacteria</taxon>
        <taxon>Pseudomonadati</taxon>
        <taxon>Pseudomonadota</taxon>
        <taxon>Alphaproteobacteria</taxon>
        <taxon>Rhodobacterales</taxon>
        <taxon>Paracoccaceae</taxon>
        <taxon>Yoonia</taxon>
    </lineage>
</organism>
<dbReference type="Proteomes" id="UP000238007">
    <property type="component" value="Unassembled WGS sequence"/>
</dbReference>
<dbReference type="RefSeq" id="WP_165793331.1">
    <property type="nucleotide sequence ID" value="NZ_PVTP01000003.1"/>
</dbReference>
<comment type="caution">
    <text evidence="2">The sequence shown here is derived from an EMBL/GenBank/DDBJ whole genome shotgun (WGS) entry which is preliminary data.</text>
</comment>
<evidence type="ECO:0000256" key="1">
    <source>
        <dbReference type="SAM" id="Phobius"/>
    </source>
</evidence>
<accession>A0A2T0W1G7</accession>
<keyword evidence="1" id="KW-0472">Membrane</keyword>
<keyword evidence="3" id="KW-1185">Reference proteome</keyword>
<feature type="transmembrane region" description="Helical" evidence="1">
    <location>
        <begin position="6"/>
        <end position="24"/>
    </location>
</feature>
<keyword evidence="1" id="KW-0812">Transmembrane</keyword>
<protein>
    <submittedName>
        <fullName evidence="2">Uncharacterized protein</fullName>
    </submittedName>
</protein>
<dbReference type="EMBL" id="PVTP01000003">
    <property type="protein sequence ID" value="PRY78848.1"/>
    <property type="molecule type" value="Genomic_DNA"/>
</dbReference>
<keyword evidence="1" id="KW-1133">Transmembrane helix</keyword>
<reference evidence="2 3" key="1">
    <citation type="submission" date="2018-03" db="EMBL/GenBank/DDBJ databases">
        <title>Genomic Encyclopedia of Archaeal and Bacterial Type Strains, Phase II (KMG-II): from individual species to whole genera.</title>
        <authorList>
            <person name="Goeker M."/>
        </authorList>
    </citation>
    <scope>NUCLEOTIDE SEQUENCE [LARGE SCALE GENOMIC DNA]</scope>
    <source>
        <strain evidence="2 3">DSM 101533</strain>
    </source>
</reference>
<evidence type="ECO:0000313" key="2">
    <source>
        <dbReference type="EMBL" id="PRY78848.1"/>
    </source>
</evidence>
<gene>
    <name evidence="2" type="ORF">CLV80_103174</name>
</gene>
<proteinExistence type="predicted"/>
<evidence type="ECO:0000313" key="3">
    <source>
        <dbReference type="Proteomes" id="UP000238007"/>
    </source>
</evidence>
<name>A0A2T0W1G7_9RHOB</name>
<sequence length="47" mass="5500">MTNTIAFILAVLIMGFVALDHYVLEWGSVPFLFRKLIDLIDYIAIWR</sequence>
<dbReference type="AlphaFoldDB" id="A0A2T0W1G7"/>